<sequence>MKSIFVSGAASIGQDCVIFQQVTIGSNTLGDAKRFGAPRIGTRCYIGAGAKIIGKVTIGDDVRIGANAVVTRDVPSKCVVVNGVQNVLERAEVDNRFYSFRGRWVYFSDGKWKPVEDGAVLDKLKSS</sequence>
<dbReference type="EMBL" id="JAXCLA010000002">
    <property type="protein sequence ID" value="MDY0743855.1"/>
    <property type="molecule type" value="Genomic_DNA"/>
</dbReference>
<dbReference type="InterPro" id="IPR011004">
    <property type="entry name" value="Trimer_LpxA-like_sf"/>
</dbReference>
<dbReference type="PROSITE" id="PS00101">
    <property type="entry name" value="HEXAPEP_TRANSFERASES"/>
    <property type="match status" value="1"/>
</dbReference>
<keyword evidence="2" id="KW-0677">Repeat</keyword>
<dbReference type="PANTHER" id="PTHR42811">
    <property type="entry name" value="SERINE ACETYLTRANSFERASE"/>
    <property type="match status" value="1"/>
</dbReference>
<evidence type="ECO:0000256" key="2">
    <source>
        <dbReference type="ARBA" id="ARBA00022737"/>
    </source>
</evidence>
<dbReference type="InterPro" id="IPR018357">
    <property type="entry name" value="Hexapep_transf_CS"/>
</dbReference>
<keyword evidence="1" id="KW-0808">Transferase</keyword>
<comment type="caution">
    <text evidence="4">The sequence shown here is derived from an EMBL/GenBank/DDBJ whole genome shotgun (WGS) entry which is preliminary data.</text>
</comment>
<keyword evidence="3" id="KW-0012">Acyltransferase</keyword>
<evidence type="ECO:0000256" key="3">
    <source>
        <dbReference type="ARBA" id="ARBA00023315"/>
    </source>
</evidence>
<dbReference type="SUPFAM" id="SSF51161">
    <property type="entry name" value="Trimeric LpxA-like enzymes"/>
    <property type="match status" value="1"/>
</dbReference>
<dbReference type="Gene3D" id="2.160.10.10">
    <property type="entry name" value="Hexapeptide repeat proteins"/>
    <property type="match status" value="1"/>
</dbReference>
<dbReference type="RefSeq" id="WP_320421770.1">
    <property type="nucleotide sequence ID" value="NZ_JAXCLA010000002.1"/>
</dbReference>
<evidence type="ECO:0000256" key="1">
    <source>
        <dbReference type="ARBA" id="ARBA00022679"/>
    </source>
</evidence>
<gene>
    <name evidence="4" type="ORF">SNE35_05035</name>
</gene>
<dbReference type="InterPro" id="IPR001451">
    <property type="entry name" value="Hexapep"/>
</dbReference>
<dbReference type="Pfam" id="PF00132">
    <property type="entry name" value="Hexapep"/>
    <property type="match status" value="1"/>
</dbReference>
<protein>
    <submittedName>
        <fullName evidence="4">DapH/DapD/GlmU-related protein</fullName>
    </submittedName>
</protein>
<organism evidence="4 5">
    <name type="scientific">Roseateles agri</name>
    <dbReference type="NCBI Taxonomy" id="3098619"/>
    <lineage>
        <taxon>Bacteria</taxon>
        <taxon>Pseudomonadati</taxon>
        <taxon>Pseudomonadota</taxon>
        <taxon>Betaproteobacteria</taxon>
        <taxon>Burkholderiales</taxon>
        <taxon>Sphaerotilaceae</taxon>
        <taxon>Roseateles</taxon>
    </lineage>
</organism>
<keyword evidence="5" id="KW-1185">Reference proteome</keyword>
<accession>A0ABU5DC48</accession>
<evidence type="ECO:0000313" key="4">
    <source>
        <dbReference type="EMBL" id="MDY0743855.1"/>
    </source>
</evidence>
<dbReference type="Proteomes" id="UP001285263">
    <property type="component" value="Unassembled WGS sequence"/>
</dbReference>
<proteinExistence type="predicted"/>
<reference evidence="4 5" key="1">
    <citation type="submission" date="2023-11" db="EMBL/GenBank/DDBJ databases">
        <title>Paucibacter sp. nov., isolated from fresh soil in Korea.</title>
        <authorList>
            <person name="Le N.T.T."/>
        </authorList>
    </citation>
    <scope>NUCLEOTIDE SEQUENCE [LARGE SCALE GENOMIC DNA]</scope>
    <source>
        <strain evidence="4 5">R3-3</strain>
    </source>
</reference>
<evidence type="ECO:0000313" key="5">
    <source>
        <dbReference type="Proteomes" id="UP001285263"/>
    </source>
</evidence>
<name>A0ABU5DC48_9BURK</name>